<comment type="caution">
    <text evidence="2">The sequence shown here is derived from an EMBL/GenBank/DDBJ whole genome shotgun (WGS) entry which is preliminary data.</text>
</comment>
<evidence type="ECO:0000313" key="2">
    <source>
        <dbReference type="EMBL" id="KAF6003314.1"/>
    </source>
</evidence>
<name>A0A7J7IKZ4_9RHOD</name>
<proteinExistence type="predicted"/>
<gene>
    <name evidence="2" type="ORF">F1559_003213</name>
</gene>
<keyword evidence="3" id="KW-1185">Reference proteome</keyword>
<keyword evidence="1" id="KW-0472">Membrane</keyword>
<feature type="transmembrane region" description="Helical" evidence="1">
    <location>
        <begin position="83"/>
        <end position="102"/>
    </location>
</feature>
<feature type="transmembrane region" description="Helical" evidence="1">
    <location>
        <begin position="108"/>
        <end position="131"/>
    </location>
</feature>
<dbReference type="EMBL" id="VWRR01000007">
    <property type="protein sequence ID" value="KAF6003314.1"/>
    <property type="molecule type" value="Genomic_DNA"/>
</dbReference>
<sequence>MFVLPPYGLESQHKARLAQRRLRCKYFVHEWRYAGLTGVAAVSPAPKAARLTGLALLVVGSVLVAGPQLGLRWWFPSPYFSAVSVRLIGLVAQGYGVYYWSAAVSPRAFFWSTVFFRLYLAATLVCWAVALRAPFISLDAIPQLRLCLGSIALVNGAGALLMLRALTGSQHTPSE</sequence>
<feature type="transmembrane region" description="Helical" evidence="1">
    <location>
        <begin position="51"/>
        <end position="71"/>
    </location>
</feature>
<reference evidence="2 3" key="1">
    <citation type="journal article" date="2020" name="J. Phycol.">
        <title>Comparative genome analysis reveals Cyanidiococcus gen. nov., a new extremophilic red algal genus sister to Cyanidioschyzon (Cyanidioschyzonaceae, Rhodophyta).</title>
        <authorList>
            <person name="Liu S.-L."/>
            <person name="Chiang Y.-R."/>
            <person name="Yoon H.S."/>
            <person name="Fu H.-Y."/>
        </authorList>
    </citation>
    <scope>NUCLEOTIDE SEQUENCE [LARGE SCALE GENOMIC DNA]</scope>
    <source>
        <strain evidence="2 3">THAL066</strain>
    </source>
</reference>
<keyword evidence="1" id="KW-0812">Transmembrane</keyword>
<feature type="transmembrane region" description="Helical" evidence="1">
    <location>
        <begin position="143"/>
        <end position="166"/>
    </location>
</feature>
<dbReference type="AlphaFoldDB" id="A0A7J7IKZ4"/>
<dbReference type="Proteomes" id="UP000530660">
    <property type="component" value="Unassembled WGS sequence"/>
</dbReference>
<evidence type="ECO:0000256" key="1">
    <source>
        <dbReference type="SAM" id="Phobius"/>
    </source>
</evidence>
<organism evidence="2 3">
    <name type="scientific">Cyanidiococcus yangmingshanensis</name>
    <dbReference type="NCBI Taxonomy" id="2690220"/>
    <lineage>
        <taxon>Eukaryota</taxon>
        <taxon>Rhodophyta</taxon>
        <taxon>Bangiophyceae</taxon>
        <taxon>Cyanidiales</taxon>
        <taxon>Cyanidiaceae</taxon>
        <taxon>Cyanidiococcus</taxon>
    </lineage>
</organism>
<accession>A0A7J7IKZ4</accession>
<evidence type="ECO:0000313" key="3">
    <source>
        <dbReference type="Proteomes" id="UP000530660"/>
    </source>
</evidence>
<keyword evidence="1" id="KW-1133">Transmembrane helix</keyword>
<protein>
    <submittedName>
        <fullName evidence="2">Uncharacterized protein</fullName>
    </submittedName>
</protein>